<dbReference type="PANTHER" id="PTHR47953">
    <property type="entry name" value="OS08G0105600 PROTEIN"/>
    <property type="match status" value="1"/>
</dbReference>
<dbReference type="Gene3D" id="1.10.630.10">
    <property type="entry name" value="Cytochrome P450"/>
    <property type="match status" value="1"/>
</dbReference>
<comment type="subcellular location">
    <subcellularLocation>
        <location evidence="2">Membrane</location>
        <topology evidence="2">Single-pass membrane protein</topology>
    </subcellularLocation>
</comment>
<evidence type="ECO:0000256" key="2">
    <source>
        <dbReference type="ARBA" id="ARBA00004167"/>
    </source>
</evidence>
<protein>
    <submittedName>
        <fullName evidence="12">Uncharacterized protein</fullName>
    </submittedName>
</protein>
<keyword evidence="13" id="KW-1185">Reference proteome</keyword>
<evidence type="ECO:0000256" key="5">
    <source>
        <dbReference type="ARBA" id="ARBA00022692"/>
    </source>
</evidence>
<dbReference type="PANTHER" id="PTHR47953:SF19">
    <property type="entry name" value="OS06G0641600 PROTEIN"/>
    <property type="match status" value="1"/>
</dbReference>
<evidence type="ECO:0000256" key="7">
    <source>
        <dbReference type="ARBA" id="ARBA00022989"/>
    </source>
</evidence>
<dbReference type="AlphaFoldDB" id="A0A803MDD3"/>
<evidence type="ECO:0000256" key="11">
    <source>
        <dbReference type="ARBA" id="ARBA00023136"/>
    </source>
</evidence>
<dbReference type="Pfam" id="PF00067">
    <property type="entry name" value="p450"/>
    <property type="match status" value="1"/>
</dbReference>
<dbReference type="Proteomes" id="UP000596660">
    <property type="component" value="Unplaced"/>
</dbReference>
<dbReference type="EnsemblPlants" id="AUR62027476-RA">
    <property type="protein sequence ID" value="AUR62027476-RA:cds"/>
    <property type="gene ID" value="AUR62027476"/>
</dbReference>
<organism evidence="12 13">
    <name type="scientific">Chenopodium quinoa</name>
    <name type="common">Quinoa</name>
    <dbReference type="NCBI Taxonomy" id="63459"/>
    <lineage>
        <taxon>Eukaryota</taxon>
        <taxon>Viridiplantae</taxon>
        <taxon>Streptophyta</taxon>
        <taxon>Embryophyta</taxon>
        <taxon>Tracheophyta</taxon>
        <taxon>Spermatophyta</taxon>
        <taxon>Magnoliopsida</taxon>
        <taxon>eudicotyledons</taxon>
        <taxon>Gunneridae</taxon>
        <taxon>Pentapetalae</taxon>
        <taxon>Caryophyllales</taxon>
        <taxon>Chenopodiaceae</taxon>
        <taxon>Chenopodioideae</taxon>
        <taxon>Atripliceae</taxon>
        <taxon>Chenopodium</taxon>
    </lineage>
</organism>
<sequence length="93" mass="11140">MDRCVIKGYEIPPKTRIFINAWAIGRDSKYWKDLEKFNPERFEDSSIDYKGTWFPKFTVTMKMALCQMTQDNVHRINFLRFRSADDTMKTCSQ</sequence>
<evidence type="ECO:0000313" key="13">
    <source>
        <dbReference type="Proteomes" id="UP000596660"/>
    </source>
</evidence>
<keyword evidence="11" id="KW-0472">Membrane</keyword>
<keyword evidence="8" id="KW-0560">Oxidoreductase</keyword>
<dbReference type="SUPFAM" id="SSF48264">
    <property type="entry name" value="Cytochrome P450"/>
    <property type="match status" value="1"/>
</dbReference>
<evidence type="ECO:0000313" key="12">
    <source>
        <dbReference type="EnsemblPlants" id="AUR62027476-RA:cds"/>
    </source>
</evidence>
<reference evidence="12" key="1">
    <citation type="journal article" date="2017" name="Nature">
        <title>The genome of Chenopodium quinoa.</title>
        <authorList>
            <person name="Jarvis D.E."/>
            <person name="Ho Y.S."/>
            <person name="Lightfoot D.J."/>
            <person name="Schmoeckel S.M."/>
            <person name="Li B."/>
            <person name="Borm T.J.A."/>
            <person name="Ohyanagi H."/>
            <person name="Mineta K."/>
            <person name="Michell C.T."/>
            <person name="Saber N."/>
            <person name="Kharbatia N.M."/>
            <person name="Rupper R.R."/>
            <person name="Sharp A.R."/>
            <person name="Dally N."/>
            <person name="Boughton B.A."/>
            <person name="Woo Y.H."/>
            <person name="Gao G."/>
            <person name="Schijlen E.G.W.M."/>
            <person name="Guo X."/>
            <person name="Momin A.A."/>
            <person name="Negrao S."/>
            <person name="Al-Babili S."/>
            <person name="Gehring C."/>
            <person name="Roessner U."/>
            <person name="Jung C."/>
            <person name="Murphy K."/>
            <person name="Arold S.T."/>
            <person name="Gojobori T."/>
            <person name="van der Linden C.G."/>
            <person name="van Loo E.N."/>
            <person name="Jellen E.N."/>
            <person name="Maughan P.J."/>
            <person name="Tester M."/>
        </authorList>
    </citation>
    <scope>NUCLEOTIDE SEQUENCE [LARGE SCALE GENOMIC DNA]</scope>
    <source>
        <strain evidence="12">cv. PI 614886</strain>
    </source>
</reference>
<dbReference type="GO" id="GO:0020037">
    <property type="term" value="F:heme binding"/>
    <property type="evidence" value="ECO:0007669"/>
    <property type="project" value="InterPro"/>
</dbReference>
<dbReference type="GO" id="GO:0016020">
    <property type="term" value="C:membrane"/>
    <property type="evidence" value="ECO:0007669"/>
    <property type="project" value="UniProtKB-SubCell"/>
</dbReference>
<dbReference type="InterPro" id="IPR036396">
    <property type="entry name" value="Cyt_P450_sf"/>
</dbReference>
<evidence type="ECO:0000256" key="10">
    <source>
        <dbReference type="ARBA" id="ARBA00023033"/>
    </source>
</evidence>
<evidence type="ECO:0000256" key="6">
    <source>
        <dbReference type="ARBA" id="ARBA00022723"/>
    </source>
</evidence>
<dbReference type="GO" id="GO:0016705">
    <property type="term" value="F:oxidoreductase activity, acting on paired donors, with incorporation or reduction of molecular oxygen"/>
    <property type="evidence" value="ECO:0007669"/>
    <property type="project" value="InterPro"/>
</dbReference>
<evidence type="ECO:0000256" key="9">
    <source>
        <dbReference type="ARBA" id="ARBA00023004"/>
    </source>
</evidence>
<accession>A0A803MDD3</accession>
<keyword evidence="4" id="KW-0349">Heme</keyword>
<evidence type="ECO:0000256" key="1">
    <source>
        <dbReference type="ARBA" id="ARBA00001971"/>
    </source>
</evidence>
<dbReference type="GO" id="GO:0004497">
    <property type="term" value="F:monooxygenase activity"/>
    <property type="evidence" value="ECO:0007669"/>
    <property type="project" value="UniProtKB-KW"/>
</dbReference>
<evidence type="ECO:0000256" key="8">
    <source>
        <dbReference type="ARBA" id="ARBA00023002"/>
    </source>
</evidence>
<keyword evidence="7" id="KW-1133">Transmembrane helix</keyword>
<dbReference type="GO" id="GO:0005506">
    <property type="term" value="F:iron ion binding"/>
    <property type="evidence" value="ECO:0007669"/>
    <property type="project" value="InterPro"/>
</dbReference>
<proteinExistence type="inferred from homology"/>
<dbReference type="Gramene" id="AUR62027476-RA">
    <property type="protein sequence ID" value="AUR62027476-RA:cds"/>
    <property type="gene ID" value="AUR62027476"/>
</dbReference>
<keyword evidence="5" id="KW-0812">Transmembrane</keyword>
<keyword evidence="10" id="KW-0503">Monooxygenase</keyword>
<name>A0A803MDD3_CHEQI</name>
<dbReference type="InterPro" id="IPR001128">
    <property type="entry name" value="Cyt_P450"/>
</dbReference>
<comment type="similarity">
    <text evidence="3">Belongs to the cytochrome P450 family.</text>
</comment>
<reference evidence="12" key="2">
    <citation type="submission" date="2021-03" db="UniProtKB">
        <authorList>
            <consortium name="EnsemblPlants"/>
        </authorList>
    </citation>
    <scope>IDENTIFICATION</scope>
</reference>
<keyword evidence="9" id="KW-0408">Iron</keyword>
<evidence type="ECO:0000256" key="3">
    <source>
        <dbReference type="ARBA" id="ARBA00010617"/>
    </source>
</evidence>
<evidence type="ECO:0000256" key="4">
    <source>
        <dbReference type="ARBA" id="ARBA00022617"/>
    </source>
</evidence>
<keyword evidence="6" id="KW-0479">Metal-binding</keyword>
<comment type="cofactor">
    <cofactor evidence="1">
        <name>heme</name>
        <dbReference type="ChEBI" id="CHEBI:30413"/>
    </cofactor>
</comment>
<dbReference type="InterPro" id="IPR052306">
    <property type="entry name" value="CYP450_71D"/>
</dbReference>